<accession>A0AA37TTD2</accession>
<dbReference type="SUPFAM" id="SSF48537">
    <property type="entry name" value="Phospholipase C/P1 nuclease"/>
    <property type="match status" value="1"/>
</dbReference>
<evidence type="ECO:0000256" key="2">
    <source>
        <dbReference type="ARBA" id="ARBA00022723"/>
    </source>
</evidence>
<gene>
    <name evidence="8" type="ORF">GCM10007894_20340</name>
</gene>
<keyword evidence="1" id="KW-0540">Nuclease</keyword>
<evidence type="ECO:0000256" key="4">
    <source>
        <dbReference type="ARBA" id="ARBA00022801"/>
    </source>
</evidence>
<evidence type="ECO:0000313" key="9">
    <source>
        <dbReference type="Proteomes" id="UP001157439"/>
    </source>
</evidence>
<dbReference type="AlphaFoldDB" id="A0AA37TTD2"/>
<keyword evidence="3 8" id="KW-0255">Endonuclease</keyword>
<dbReference type="EMBL" id="BSPO01000003">
    <property type="protein sequence ID" value="GLS84057.1"/>
    <property type="molecule type" value="Genomic_DNA"/>
</dbReference>
<protein>
    <submittedName>
        <fullName evidence="8">Endonuclease</fullName>
    </submittedName>
</protein>
<dbReference type="CDD" id="cd11010">
    <property type="entry name" value="S1-P1_nuclease"/>
    <property type="match status" value="1"/>
</dbReference>
<comment type="caution">
    <text evidence="8">The sequence shown here is derived from an EMBL/GenBank/DDBJ whole genome shotgun (WGS) entry which is preliminary data.</text>
</comment>
<proteinExistence type="predicted"/>
<keyword evidence="5" id="KW-1015">Disulfide bond</keyword>
<evidence type="ECO:0000256" key="3">
    <source>
        <dbReference type="ARBA" id="ARBA00022759"/>
    </source>
</evidence>
<dbReference type="PANTHER" id="PTHR33146">
    <property type="entry name" value="ENDONUCLEASE 4"/>
    <property type="match status" value="1"/>
</dbReference>
<dbReference type="Proteomes" id="UP001157439">
    <property type="component" value="Unassembled WGS sequence"/>
</dbReference>
<dbReference type="Gene3D" id="1.10.575.10">
    <property type="entry name" value="P1 Nuclease"/>
    <property type="match status" value="1"/>
</dbReference>
<keyword evidence="2" id="KW-0479">Metal-binding</keyword>
<dbReference type="GO" id="GO:0006308">
    <property type="term" value="P:DNA catabolic process"/>
    <property type="evidence" value="ECO:0007669"/>
    <property type="project" value="InterPro"/>
</dbReference>
<dbReference type="GO" id="GO:0003676">
    <property type="term" value="F:nucleic acid binding"/>
    <property type="evidence" value="ECO:0007669"/>
    <property type="project" value="InterPro"/>
</dbReference>
<dbReference type="RefSeq" id="WP_095498456.1">
    <property type="nucleotide sequence ID" value="NZ_BSPO01000003.1"/>
</dbReference>
<dbReference type="Pfam" id="PF02265">
    <property type="entry name" value="S1-P1_nuclease"/>
    <property type="match status" value="1"/>
</dbReference>
<dbReference type="InterPro" id="IPR008947">
    <property type="entry name" value="PLipase_C/P1_nuclease_dom_sf"/>
</dbReference>
<keyword evidence="4" id="KW-0378">Hydrolase</keyword>
<feature type="signal peptide" evidence="7">
    <location>
        <begin position="1"/>
        <end position="22"/>
    </location>
</feature>
<keyword evidence="6" id="KW-0325">Glycoprotein</keyword>
<evidence type="ECO:0000256" key="1">
    <source>
        <dbReference type="ARBA" id="ARBA00022722"/>
    </source>
</evidence>
<name>A0AA37TTD2_9GAMM</name>
<dbReference type="GO" id="GO:0046872">
    <property type="term" value="F:metal ion binding"/>
    <property type="evidence" value="ECO:0007669"/>
    <property type="project" value="UniProtKB-KW"/>
</dbReference>
<dbReference type="InterPro" id="IPR003154">
    <property type="entry name" value="S1/P1nuclease"/>
</dbReference>
<dbReference type="GO" id="GO:0016788">
    <property type="term" value="F:hydrolase activity, acting on ester bonds"/>
    <property type="evidence" value="ECO:0007669"/>
    <property type="project" value="InterPro"/>
</dbReference>
<dbReference type="PANTHER" id="PTHR33146:SF26">
    <property type="entry name" value="ENDONUCLEASE 4"/>
    <property type="match status" value="1"/>
</dbReference>
<feature type="chain" id="PRO_5041427961" evidence="7">
    <location>
        <begin position="23"/>
        <end position="263"/>
    </location>
</feature>
<keyword evidence="7" id="KW-0732">Signal</keyword>
<keyword evidence="9" id="KW-1185">Reference proteome</keyword>
<reference evidence="8 9" key="1">
    <citation type="journal article" date="2014" name="Int. J. Syst. Evol. Microbiol.">
        <title>Complete genome sequence of Corynebacterium casei LMG S-19264T (=DSM 44701T), isolated from a smear-ripened cheese.</title>
        <authorList>
            <consortium name="US DOE Joint Genome Institute (JGI-PGF)"/>
            <person name="Walter F."/>
            <person name="Albersmeier A."/>
            <person name="Kalinowski J."/>
            <person name="Ruckert C."/>
        </authorList>
    </citation>
    <scope>NUCLEOTIDE SEQUENCE [LARGE SCALE GENOMIC DNA]</scope>
    <source>
        <strain evidence="8 9">NBRC 112785</strain>
    </source>
</reference>
<dbReference type="GO" id="GO:0004519">
    <property type="term" value="F:endonuclease activity"/>
    <property type="evidence" value="ECO:0007669"/>
    <property type="project" value="UniProtKB-KW"/>
</dbReference>
<evidence type="ECO:0000256" key="7">
    <source>
        <dbReference type="SAM" id="SignalP"/>
    </source>
</evidence>
<sequence>MKKITLATLALTISAFSSGVLAWGQTGHRIVAEIGENQLNDKARAAIAEIVGEQKLAILSTWPDEIRSDTKYPQTFPWHYVSINDDESVYDFHNRSDKGDVLEALYRFEKKLRDPKLSQQQKWQALSFYIHFVGDIHQPLHVGNRHDRGGNNVKVKWFGVDSNLHRVWDSQMIDAYGLSYTEYVDFLSIVPKDVQQQWAKNSYEDWANESKNMREKVYKLEQNRKGEDDLGYKYGYWNRPDMEKRLQQAGYRLGAKLNEIFGQ</sequence>
<evidence type="ECO:0000313" key="8">
    <source>
        <dbReference type="EMBL" id="GLS84057.1"/>
    </source>
</evidence>
<organism evidence="8 9">
    <name type="scientific">Paraferrimonas haliotis</name>
    <dbReference type="NCBI Taxonomy" id="2013866"/>
    <lineage>
        <taxon>Bacteria</taxon>
        <taxon>Pseudomonadati</taxon>
        <taxon>Pseudomonadota</taxon>
        <taxon>Gammaproteobacteria</taxon>
        <taxon>Alteromonadales</taxon>
        <taxon>Ferrimonadaceae</taxon>
        <taxon>Paraferrimonas</taxon>
    </lineage>
</organism>
<evidence type="ECO:0000256" key="5">
    <source>
        <dbReference type="ARBA" id="ARBA00023157"/>
    </source>
</evidence>
<evidence type="ECO:0000256" key="6">
    <source>
        <dbReference type="ARBA" id="ARBA00023180"/>
    </source>
</evidence>